<comment type="caution">
    <text evidence="1">The sequence shown here is derived from an EMBL/GenBank/DDBJ whole genome shotgun (WGS) entry which is preliminary data.</text>
</comment>
<evidence type="ECO:0000313" key="2">
    <source>
        <dbReference type="Proteomes" id="UP001177021"/>
    </source>
</evidence>
<gene>
    <name evidence="1" type="ORF">MILVUS5_LOCUS36340</name>
</gene>
<reference evidence="1" key="1">
    <citation type="submission" date="2023-10" db="EMBL/GenBank/DDBJ databases">
        <authorList>
            <person name="Rodriguez Cubillos JULIANA M."/>
            <person name="De Vega J."/>
        </authorList>
    </citation>
    <scope>NUCLEOTIDE SEQUENCE</scope>
</reference>
<accession>A0ACB0LTB6</accession>
<proteinExistence type="predicted"/>
<dbReference type="EMBL" id="CASHSV030000716">
    <property type="protein sequence ID" value="CAJ2672756.1"/>
    <property type="molecule type" value="Genomic_DNA"/>
</dbReference>
<evidence type="ECO:0000313" key="1">
    <source>
        <dbReference type="EMBL" id="CAJ2672756.1"/>
    </source>
</evidence>
<dbReference type="Proteomes" id="UP001177021">
    <property type="component" value="Unassembled WGS sequence"/>
</dbReference>
<keyword evidence="2" id="KW-1185">Reference proteome</keyword>
<protein>
    <submittedName>
        <fullName evidence="1">Uncharacterized protein</fullName>
    </submittedName>
</protein>
<name>A0ACB0LTB6_TRIPR</name>
<sequence length="312" mass="35565">MEMNELIHKYAESGEWTGTRAQDVSRLTQIFVEEYNANQQRLPPHRRDNDEVCRNKISLAFVKNAGGANRGRKFAAGSTSSLYESDPSGLRDVSYTSSMSTGRSRPAQREETDDEYLARMRATIREEVREEYEATLEERVDQWVELRLQEFFAQQRAAGVGSSSQGSARQNQNAGEQEYRPDLNNMVNLNQLPEYREGDPILSMSIEDMSQMLNDPVHLQFFDPVGQTSGSSSGGSGRNNQQTAFTEYHRQRSSNLYQQDFIIPHDNLNQPQDNFFPNQANFDPNQARNFVHRPVARPPMARPIPLPPSKNN</sequence>
<organism evidence="1 2">
    <name type="scientific">Trifolium pratense</name>
    <name type="common">Red clover</name>
    <dbReference type="NCBI Taxonomy" id="57577"/>
    <lineage>
        <taxon>Eukaryota</taxon>
        <taxon>Viridiplantae</taxon>
        <taxon>Streptophyta</taxon>
        <taxon>Embryophyta</taxon>
        <taxon>Tracheophyta</taxon>
        <taxon>Spermatophyta</taxon>
        <taxon>Magnoliopsida</taxon>
        <taxon>eudicotyledons</taxon>
        <taxon>Gunneridae</taxon>
        <taxon>Pentapetalae</taxon>
        <taxon>rosids</taxon>
        <taxon>fabids</taxon>
        <taxon>Fabales</taxon>
        <taxon>Fabaceae</taxon>
        <taxon>Papilionoideae</taxon>
        <taxon>50 kb inversion clade</taxon>
        <taxon>NPAAA clade</taxon>
        <taxon>Hologalegina</taxon>
        <taxon>IRL clade</taxon>
        <taxon>Trifolieae</taxon>
        <taxon>Trifolium</taxon>
    </lineage>
</organism>